<dbReference type="GO" id="GO:0005886">
    <property type="term" value="C:plasma membrane"/>
    <property type="evidence" value="ECO:0007669"/>
    <property type="project" value="UniProtKB-SubCell"/>
</dbReference>
<comment type="similarity">
    <text evidence="3 10 11">Belongs to the ATPase epsilon chain family.</text>
</comment>
<dbReference type="InterPro" id="IPR001469">
    <property type="entry name" value="ATP_synth_F1_dsu/esu"/>
</dbReference>
<dbReference type="NCBIfam" id="NF001851">
    <property type="entry name" value="PRK00571.2-4"/>
    <property type="match status" value="1"/>
</dbReference>
<organism evidence="14 15">
    <name type="scientific">Jiella endophytica</name>
    <dbReference type="NCBI Taxonomy" id="2558362"/>
    <lineage>
        <taxon>Bacteria</taxon>
        <taxon>Pseudomonadati</taxon>
        <taxon>Pseudomonadota</taxon>
        <taxon>Alphaproteobacteria</taxon>
        <taxon>Hyphomicrobiales</taxon>
        <taxon>Aurantimonadaceae</taxon>
        <taxon>Jiella</taxon>
    </lineage>
</organism>
<keyword evidence="4 10" id="KW-0813">Transport</keyword>
<keyword evidence="8 10" id="KW-0139">CF(1)</keyword>
<dbReference type="GO" id="GO:0012505">
    <property type="term" value="C:endomembrane system"/>
    <property type="evidence" value="ECO:0007669"/>
    <property type="project" value="UniProtKB-SubCell"/>
</dbReference>
<dbReference type="Proteomes" id="UP000298179">
    <property type="component" value="Unassembled WGS sequence"/>
</dbReference>
<dbReference type="CDD" id="cd12152">
    <property type="entry name" value="F1-ATPase_delta"/>
    <property type="match status" value="1"/>
</dbReference>
<dbReference type="Gene3D" id="2.60.15.10">
    <property type="entry name" value="F0F1 ATP synthase delta/epsilon subunit, N-terminal"/>
    <property type="match status" value="1"/>
</dbReference>
<comment type="subcellular location">
    <subcellularLocation>
        <location evidence="10">Cell membrane</location>
        <topology evidence="10">Peripheral membrane protein</topology>
    </subcellularLocation>
    <subcellularLocation>
        <location evidence="2">Endomembrane system</location>
        <topology evidence="2">Peripheral membrane protein</topology>
    </subcellularLocation>
</comment>
<evidence type="ECO:0000313" key="14">
    <source>
        <dbReference type="EMBL" id="TFF25358.1"/>
    </source>
</evidence>
<dbReference type="NCBIfam" id="TIGR01216">
    <property type="entry name" value="ATP_synt_epsi"/>
    <property type="match status" value="1"/>
</dbReference>
<evidence type="ECO:0000256" key="5">
    <source>
        <dbReference type="ARBA" id="ARBA00022781"/>
    </source>
</evidence>
<dbReference type="HAMAP" id="MF_00530">
    <property type="entry name" value="ATP_synth_epsil_bac"/>
    <property type="match status" value="1"/>
</dbReference>
<keyword evidence="6 10" id="KW-0406">Ion transport</keyword>
<protein>
    <recommendedName>
        <fullName evidence="10">ATP synthase epsilon chain</fullName>
    </recommendedName>
    <alternativeName>
        <fullName evidence="10">ATP synthase F1 sector epsilon subunit</fullName>
    </alternativeName>
    <alternativeName>
        <fullName evidence="10">F-ATPase epsilon subunit</fullName>
    </alternativeName>
</protein>
<comment type="function">
    <text evidence="1 10">Produces ATP from ADP in the presence of a proton gradient across the membrane.</text>
</comment>
<evidence type="ECO:0000313" key="15">
    <source>
        <dbReference type="Proteomes" id="UP000298179"/>
    </source>
</evidence>
<feature type="compositionally biased region" description="Acidic residues" evidence="12">
    <location>
        <begin position="102"/>
        <end position="111"/>
    </location>
</feature>
<keyword evidence="9 10" id="KW-0066">ATP synthesis</keyword>
<dbReference type="InterPro" id="IPR036771">
    <property type="entry name" value="ATPsynth_dsu/esu_N"/>
</dbReference>
<dbReference type="GO" id="GO:0046933">
    <property type="term" value="F:proton-transporting ATP synthase activity, rotational mechanism"/>
    <property type="evidence" value="ECO:0007669"/>
    <property type="project" value="UniProtKB-UniRule"/>
</dbReference>
<keyword evidence="5 10" id="KW-0375">Hydrogen ion transport</keyword>
<comment type="subunit">
    <text evidence="10 11">F-type ATPases have 2 components, CF(1) - the catalytic core - and CF(0) - the membrane proton channel. CF(1) has five subunits: alpha(3), beta(3), gamma(1), delta(1), epsilon(1). CF(0) has three main subunits: a, b and c.</text>
</comment>
<evidence type="ECO:0000256" key="9">
    <source>
        <dbReference type="ARBA" id="ARBA00023310"/>
    </source>
</evidence>
<keyword evidence="10" id="KW-1003">Cell membrane</keyword>
<evidence type="ECO:0000256" key="10">
    <source>
        <dbReference type="HAMAP-Rule" id="MF_00530"/>
    </source>
</evidence>
<evidence type="ECO:0000256" key="8">
    <source>
        <dbReference type="ARBA" id="ARBA00023196"/>
    </source>
</evidence>
<evidence type="ECO:0000256" key="11">
    <source>
        <dbReference type="RuleBase" id="RU003656"/>
    </source>
</evidence>
<feature type="domain" description="ATP synthase F1 complex delta/epsilon subunit N-terminal" evidence="13">
    <location>
        <begin position="5"/>
        <end position="84"/>
    </location>
</feature>
<evidence type="ECO:0000256" key="2">
    <source>
        <dbReference type="ARBA" id="ARBA00004184"/>
    </source>
</evidence>
<accession>A0A4Y8RP14</accession>
<evidence type="ECO:0000256" key="7">
    <source>
        <dbReference type="ARBA" id="ARBA00023136"/>
    </source>
</evidence>
<dbReference type="OrthoDB" id="9799969at2"/>
<keyword evidence="15" id="KW-1185">Reference proteome</keyword>
<dbReference type="PANTHER" id="PTHR13822">
    <property type="entry name" value="ATP SYNTHASE DELTA/EPSILON CHAIN"/>
    <property type="match status" value="1"/>
</dbReference>
<dbReference type="RefSeq" id="WP_134761527.1">
    <property type="nucleotide sequence ID" value="NZ_SOZD01000002.1"/>
</dbReference>
<dbReference type="Pfam" id="PF02823">
    <property type="entry name" value="ATP-synt_DE_N"/>
    <property type="match status" value="1"/>
</dbReference>
<dbReference type="EMBL" id="SOZD01000002">
    <property type="protein sequence ID" value="TFF25358.1"/>
    <property type="molecule type" value="Genomic_DNA"/>
</dbReference>
<gene>
    <name evidence="10" type="primary">atpC</name>
    <name evidence="14" type="ORF">E3C22_08335</name>
</gene>
<feature type="compositionally biased region" description="Basic and acidic residues" evidence="12">
    <location>
        <begin position="123"/>
        <end position="134"/>
    </location>
</feature>
<keyword evidence="7 10" id="KW-0472">Membrane</keyword>
<evidence type="ECO:0000256" key="3">
    <source>
        <dbReference type="ARBA" id="ARBA00005712"/>
    </source>
</evidence>
<reference evidence="14 15" key="1">
    <citation type="submission" date="2019-03" db="EMBL/GenBank/DDBJ databases">
        <title>Jiella endophytica sp. nov., a novel endophytic bacterium isolated from root of Ficus microcarpa Linn. f.</title>
        <authorList>
            <person name="Tuo L."/>
        </authorList>
    </citation>
    <scope>NUCLEOTIDE SEQUENCE [LARGE SCALE GENOMIC DNA]</scope>
    <source>
        <strain evidence="14 15">CBS5Q-3</strain>
    </source>
</reference>
<evidence type="ECO:0000256" key="1">
    <source>
        <dbReference type="ARBA" id="ARBA00003543"/>
    </source>
</evidence>
<dbReference type="PANTHER" id="PTHR13822:SF10">
    <property type="entry name" value="ATP SYNTHASE EPSILON CHAIN, CHLOROPLASTIC"/>
    <property type="match status" value="1"/>
</dbReference>
<dbReference type="AlphaFoldDB" id="A0A4Y8RP14"/>
<evidence type="ECO:0000259" key="13">
    <source>
        <dbReference type="Pfam" id="PF02823"/>
    </source>
</evidence>
<evidence type="ECO:0000256" key="6">
    <source>
        <dbReference type="ARBA" id="ARBA00023065"/>
    </source>
</evidence>
<feature type="region of interest" description="Disordered" evidence="12">
    <location>
        <begin position="100"/>
        <end position="134"/>
    </location>
</feature>
<comment type="caution">
    <text evidence="14">The sequence shown here is derived from an EMBL/GenBank/DDBJ whole genome shotgun (WGS) entry which is preliminary data.</text>
</comment>
<name>A0A4Y8RP14_9HYPH</name>
<evidence type="ECO:0000256" key="12">
    <source>
        <dbReference type="SAM" id="MobiDB-lite"/>
    </source>
</evidence>
<dbReference type="GO" id="GO:0045259">
    <property type="term" value="C:proton-transporting ATP synthase complex"/>
    <property type="evidence" value="ECO:0007669"/>
    <property type="project" value="UniProtKB-KW"/>
</dbReference>
<dbReference type="SUPFAM" id="SSF51344">
    <property type="entry name" value="Epsilon subunit of F1F0-ATP synthase N-terminal domain"/>
    <property type="match status" value="1"/>
</dbReference>
<dbReference type="InterPro" id="IPR020546">
    <property type="entry name" value="ATP_synth_F1_dsu/esu_N"/>
</dbReference>
<evidence type="ECO:0000256" key="4">
    <source>
        <dbReference type="ARBA" id="ARBA00022448"/>
    </source>
</evidence>
<proteinExistence type="inferred from homology"/>
<sequence>MADSFQFELVSPEKLLMSEAVTAVSIPGSEGFFTVMAKHAPVMTTVKPGIVLVSKEGGSEERIFVRGGFADVNENGLTLLAEHAEPADKVDLQALDQSIKDAEEDVADAEGPEAKAKAQHQLDQLREAREGLAG</sequence>
<dbReference type="GO" id="GO:0005524">
    <property type="term" value="F:ATP binding"/>
    <property type="evidence" value="ECO:0007669"/>
    <property type="project" value="UniProtKB-UniRule"/>
</dbReference>